<reference evidence="2" key="1">
    <citation type="journal article" date="2023" name="Front. Mar. Sci.">
        <title>A new Merluccius polli reference genome to investigate the effects of global change in West African waters.</title>
        <authorList>
            <person name="Mateo J.L."/>
            <person name="Blanco-Fernandez C."/>
            <person name="Garcia-Vazquez E."/>
            <person name="Machado-Schiaffino G."/>
        </authorList>
    </citation>
    <scope>NUCLEOTIDE SEQUENCE</scope>
    <source>
        <strain evidence="2">C29</strain>
        <tissue evidence="2">Fin</tissue>
    </source>
</reference>
<dbReference type="Proteomes" id="UP001174136">
    <property type="component" value="Unassembled WGS sequence"/>
</dbReference>
<proteinExistence type="predicted"/>
<dbReference type="Gene3D" id="3.30.420.10">
    <property type="entry name" value="Ribonuclease H-like superfamily/Ribonuclease H"/>
    <property type="match status" value="1"/>
</dbReference>
<dbReference type="PANTHER" id="PTHR37984">
    <property type="entry name" value="PROTEIN CBG26694"/>
    <property type="match status" value="1"/>
</dbReference>
<sequence length="180" mass="19962">MCLLNYTRATSVLSARESVWWPGLSQQVNDMVLKCRACIQERRNTKEPLKPTECPQRPWQKLRTDLFTLESKTYLLVTDAITHLKSIFARHGIPEVLMSDNGPQFSGQAFTSFVASYGFKHGHTSPERLQTSSTPYRLASPYDCAVSSLAAGPCTARQHQFFSEGKGEGDACALAQASPC</sequence>
<protein>
    <recommendedName>
        <fullName evidence="1">Integrase catalytic domain-containing protein</fullName>
    </recommendedName>
</protein>
<accession>A0AA47M8P9</accession>
<comment type="caution">
    <text evidence="2">The sequence shown here is derived from an EMBL/GenBank/DDBJ whole genome shotgun (WGS) entry which is preliminary data.</text>
</comment>
<dbReference type="GO" id="GO:0003676">
    <property type="term" value="F:nucleic acid binding"/>
    <property type="evidence" value="ECO:0007669"/>
    <property type="project" value="InterPro"/>
</dbReference>
<dbReference type="AlphaFoldDB" id="A0AA47M8P9"/>
<keyword evidence="3" id="KW-1185">Reference proteome</keyword>
<dbReference type="InterPro" id="IPR036397">
    <property type="entry name" value="RNaseH_sf"/>
</dbReference>
<name>A0AA47M8P9_MERPO</name>
<gene>
    <name evidence="2" type="ORF">N1851_028577</name>
</gene>
<dbReference type="PROSITE" id="PS50994">
    <property type="entry name" value="INTEGRASE"/>
    <property type="match status" value="1"/>
</dbReference>
<feature type="domain" description="Integrase catalytic" evidence="1">
    <location>
        <begin position="84"/>
        <end position="142"/>
    </location>
</feature>
<evidence type="ECO:0000259" key="1">
    <source>
        <dbReference type="PROSITE" id="PS50994"/>
    </source>
</evidence>
<dbReference type="SUPFAM" id="SSF53098">
    <property type="entry name" value="Ribonuclease H-like"/>
    <property type="match status" value="1"/>
</dbReference>
<evidence type="ECO:0000313" key="3">
    <source>
        <dbReference type="Proteomes" id="UP001174136"/>
    </source>
</evidence>
<dbReference type="InterPro" id="IPR001584">
    <property type="entry name" value="Integrase_cat-core"/>
</dbReference>
<dbReference type="InterPro" id="IPR012337">
    <property type="entry name" value="RNaseH-like_sf"/>
</dbReference>
<dbReference type="EMBL" id="JAOPHQ010005417">
    <property type="protein sequence ID" value="KAK0135574.1"/>
    <property type="molecule type" value="Genomic_DNA"/>
</dbReference>
<dbReference type="GO" id="GO:0015074">
    <property type="term" value="P:DNA integration"/>
    <property type="evidence" value="ECO:0007669"/>
    <property type="project" value="InterPro"/>
</dbReference>
<dbReference type="InterPro" id="IPR050951">
    <property type="entry name" value="Retrovirus_Pol_polyprotein"/>
</dbReference>
<dbReference type="PANTHER" id="PTHR37984:SF9">
    <property type="entry name" value="INTEGRASE CATALYTIC DOMAIN-CONTAINING PROTEIN"/>
    <property type="match status" value="1"/>
</dbReference>
<evidence type="ECO:0000313" key="2">
    <source>
        <dbReference type="EMBL" id="KAK0135574.1"/>
    </source>
</evidence>
<organism evidence="2 3">
    <name type="scientific">Merluccius polli</name>
    <name type="common">Benguela hake</name>
    <name type="synonym">Merluccius cadenati</name>
    <dbReference type="NCBI Taxonomy" id="89951"/>
    <lineage>
        <taxon>Eukaryota</taxon>
        <taxon>Metazoa</taxon>
        <taxon>Chordata</taxon>
        <taxon>Craniata</taxon>
        <taxon>Vertebrata</taxon>
        <taxon>Euteleostomi</taxon>
        <taxon>Actinopterygii</taxon>
        <taxon>Neopterygii</taxon>
        <taxon>Teleostei</taxon>
        <taxon>Neoteleostei</taxon>
        <taxon>Acanthomorphata</taxon>
        <taxon>Zeiogadaria</taxon>
        <taxon>Gadariae</taxon>
        <taxon>Gadiformes</taxon>
        <taxon>Gadoidei</taxon>
        <taxon>Merlucciidae</taxon>
        <taxon>Merluccius</taxon>
    </lineage>
</organism>